<dbReference type="Proteomes" id="UP000554482">
    <property type="component" value="Unassembled WGS sequence"/>
</dbReference>
<feature type="non-terminal residue" evidence="1">
    <location>
        <position position="1"/>
    </location>
</feature>
<reference evidence="1 2" key="1">
    <citation type="submission" date="2020-06" db="EMBL/GenBank/DDBJ databases">
        <title>Transcriptomic and genomic resources for Thalictrum thalictroides and T. hernandezii: Facilitating candidate gene discovery in an emerging model plant lineage.</title>
        <authorList>
            <person name="Arias T."/>
            <person name="Riano-Pachon D.M."/>
            <person name="Di Stilio V.S."/>
        </authorList>
    </citation>
    <scope>NUCLEOTIDE SEQUENCE [LARGE SCALE GENOMIC DNA]</scope>
    <source>
        <strain evidence="2">cv. WT478/WT964</strain>
        <tissue evidence="1">Leaves</tissue>
    </source>
</reference>
<evidence type="ECO:0000313" key="1">
    <source>
        <dbReference type="EMBL" id="KAF5208063.1"/>
    </source>
</evidence>
<comment type="caution">
    <text evidence="1">The sequence shown here is derived from an EMBL/GenBank/DDBJ whole genome shotgun (WGS) entry which is preliminary data.</text>
</comment>
<gene>
    <name evidence="1" type="ORF">FRX31_002350</name>
</gene>
<keyword evidence="2" id="KW-1185">Reference proteome</keyword>
<proteinExistence type="predicted"/>
<sequence length="87" mass="9770">KQARFQGNQLYYQDMAATAGNTYNDELRMKPGSLDSSQNDNFTEVTDQHVNDSSQHSLKPNLPVASSVRELLECPVCLNAMYPPIHQ</sequence>
<accession>A0A7J6XEW1</accession>
<dbReference type="AlphaFoldDB" id="A0A7J6XEW1"/>
<dbReference type="EMBL" id="JABWDY010000530">
    <property type="protein sequence ID" value="KAF5208063.1"/>
    <property type="molecule type" value="Genomic_DNA"/>
</dbReference>
<name>A0A7J6XEW1_THATH</name>
<feature type="non-terminal residue" evidence="1">
    <location>
        <position position="87"/>
    </location>
</feature>
<organism evidence="1 2">
    <name type="scientific">Thalictrum thalictroides</name>
    <name type="common">Rue-anemone</name>
    <name type="synonym">Anemone thalictroides</name>
    <dbReference type="NCBI Taxonomy" id="46969"/>
    <lineage>
        <taxon>Eukaryota</taxon>
        <taxon>Viridiplantae</taxon>
        <taxon>Streptophyta</taxon>
        <taxon>Embryophyta</taxon>
        <taxon>Tracheophyta</taxon>
        <taxon>Spermatophyta</taxon>
        <taxon>Magnoliopsida</taxon>
        <taxon>Ranunculales</taxon>
        <taxon>Ranunculaceae</taxon>
        <taxon>Thalictroideae</taxon>
        <taxon>Thalictrum</taxon>
    </lineage>
</organism>
<dbReference type="OrthoDB" id="1692098at2759"/>
<protein>
    <submittedName>
        <fullName evidence="1">E3 ubiquitin-protein ligase</fullName>
    </submittedName>
</protein>
<evidence type="ECO:0000313" key="2">
    <source>
        <dbReference type="Proteomes" id="UP000554482"/>
    </source>
</evidence>